<feature type="chain" id="PRO_5029635280" description="Lipoprotein" evidence="1">
    <location>
        <begin position="26"/>
        <end position="122"/>
    </location>
</feature>
<evidence type="ECO:0000313" key="2">
    <source>
        <dbReference type="EMBL" id="TVM18362.1"/>
    </source>
</evidence>
<sequence>MKKLLIVSILLYALALSGCGSDTHAQTPEDKFAGTWISSNHSMYIWPCGEKYILEYTYPDEDIEGHMNTIKVPATPRGNRLLVTVRFDEIAITAVNSGDLLMFQDKPYKRTQTVTELDKRRK</sequence>
<gene>
    <name evidence="2" type="ORF">DPQ33_06310</name>
</gene>
<comment type="caution">
    <text evidence="2">The sequence shown here is derived from an EMBL/GenBank/DDBJ whole genome shotgun (WGS) entry which is preliminary data.</text>
</comment>
<accession>A0A7M3MGB5</accession>
<dbReference type="Proteomes" id="UP000448292">
    <property type="component" value="Unassembled WGS sequence"/>
</dbReference>
<reference evidence="2 3" key="1">
    <citation type="submission" date="2018-06" db="EMBL/GenBank/DDBJ databases">
        <title>Complete genome of Desulfovibrio indonesiensis P37SLT.</title>
        <authorList>
            <person name="Crispim J.S."/>
            <person name="Vidigal P.M.P."/>
            <person name="Silva L.C.F."/>
            <person name="Laguardia C.N."/>
            <person name="Araujo L.C."/>
            <person name="Dias R.S."/>
            <person name="Sousa M.P."/>
            <person name="Paula S.O."/>
            <person name="Silva C."/>
        </authorList>
    </citation>
    <scope>NUCLEOTIDE SEQUENCE [LARGE SCALE GENOMIC DNA]</scope>
    <source>
        <strain evidence="2 3">P37SLT</strain>
    </source>
</reference>
<keyword evidence="3" id="KW-1185">Reference proteome</keyword>
<dbReference type="EMBL" id="QMIE01000004">
    <property type="protein sequence ID" value="TVM18362.1"/>
    <property type="molecule type" value="Genomic_DNA"/>
</dbReference>
<dbReference type="AlphaFoldDB" id="A0A7M3MGB5"/>
<keyword evidence="1" id="KW-0732">Signal</keyword>
<evidence type="ECO:0008006" key="4">
    <source>
        <dbReference type="Google" id="ProtNLM"/>
    </source>
</evidence>
<name>A0A7M3MGB5_9BACT</name>
<evidence type="ECO:0000256" key="1">
    <source>
        <dbReference type="SAM" id="SignalP"/>
    </source>
</evidence>
<protein>
    <recommendedName>
        <fullName evidence="4">Lipoprotein</fullName>
    </recommendedName>
</protein>
<dbReference type="PROSITE" id="PS51257">
    <property type="entry name" value="PROKAR_LIPOPROTEIN"/>
    <property type="match status" value="1"/>
</dbReference>
<organism evidence="2 3">
    <name type="scientific">Oceanidesulfovibrio indonesiensis</name>
    <dbReference type="NCBI Taxonomy" id="54767"/>
    <lineage>
        <taxon>Bacteria</taxon>
        <taxon>Pseudomonadati</taxon>
        <taxon>Thermodesulfobacteriota</taxon>
        <taxon>Desulfovibrionia</taxon>
        <taxon>Desulfovibrionales</taxon>
        <taxon>Desulfovibrionaceae</taxon>
        <taxon>Oceanidesulfovibrio</taxon>
    </lineage>
</organism>
<proteinExistence type="predicted"/>
<evidence type="ECO:0000313" key="3">
    <source>
        <dbReference type="Proteomes" id="UP000448292"/>
    </source>
</evidence>
<feature type="signal peptide" evidence="1">
    <location>
        <begin position="1"/>
        <end position="25"/>
    </location>
</feature>